<gene>
    <name evidence="1" type="ORF">HMPREF1317_1096</name>
</gene>
<dbReference type="AlphaFoldDB" id="J1H0Z6"/>
<sequence>MRWTGADRAAFLNKCGAPRVIYSPRATPTRVKDLAAMSSLRAIHGCVFDMSPHMAPAEVAVLLGWTGGGR</sequence>
<dbReference type="EMBL" id="AKFS01000257">
    <property type="protein sequence ID" value="EJF38888.1"/>
    <property type="molecule type" value="Genomic_DNA"/>
</dbReference>
<dbReference type="Proteomes" id="UP000004578">
    <property type="component" value="Unassembled WGS sequence"/>
</dbReference>
<dbReference type="PATRIC" id="fig|1125717.3.peg.1607"/>
<dbReference type="GO" id="GO:0008168">
    <property type="term" value="F:methyltransferase activity"/>
    <property type="evidence" value="ECO:0007669"/>
    <property type="project" value="UniProtKB-KW"/>
</dbReference>
<keyword evidence="2" id="KW-1185">Reference proteome</keyword>
<organism evidence="1 2">
    <name type="scientific">Schaalia georgiae F0490</name>
    <dbReference type="NCBI Taxonomy" id="1125717"/>
    <lineage>
        <taxon>Bacteria</taxon>
        <taxon>Bacillati</taxon>
        <taxon>Actinomycetota</taxon>
        <taxon>Actinomycetes</taxon>
        <taxon>Actinomycetales</taxon>
        <taxon>Actinomycetaceae</taxon>
        <taxon>Schaalia</taxon>
    </lineage>
</organism>
<comment type="caution">
    <text evidence="1">The sequence shown here is derived from an EMBL/GenBank/DDBJ whole genome shotgun (WGS) entry which is preliminary data.</text>
</comment>
<reference evidence="1 2" key="1">
    <citation type="submission" date="2012-05" db="EMBL/GenBank/DDBJ databases">
        <authorList>
            <person name="Harkins D.M."/>
            <person name="Madupu R."/>
            <person name="Durkin A.S."/>
            <person name="Torralba M."/>
            <person name="Methe B."/>
            <person name="Sutton G.G."/>
            <person name="Nelson K.E."/>
        </authorList>
    </citation>
    <scope>NUCLEOTIDE SEQUENCE [LARGE SCALE GENOMIC DNA]</scope>
    <source>
        <strain evidence="1 2">F0490</strain>
    </source>
</reference>
<keyword evidence="1" id="KW-0489">Methyltransferase</keyword>
<accession>J1H0Z6</accession>
<dbReference type="GO" id="GO:0032259">
    <property type="term" value="P:methylation"/>
    <property type="evidence" value="ECO:0007669"/>
    <property type="project" value="UniProtKB-KW"/>
</dbReference>
<proteinExistence type="predicted"/>
<evidence type="ECO:0000313" key="1">
    <source>
        <dbReference type="EMBL" id="EJF38888.1"/>
    </source>
</evidence>
<evidence type="ECO:0000313" key="2">
    <source>
        <dbReference type="Proteomes" id="UP000004578"/>
    </source>
</evidence>
<name>J1H0Z6_9ACTO</name>
<keyword evidence="1" id="KW-0808">Transferase</keyword>
<protein>
    <submittedName>
        <fullName evidence="1">Putative 23S rRNA methyluridine methyltransferase</fullName>
    </submittedName>
</protein>